<dbReference type="RefSeq" id="XP_022623854.1">
    <property type="nucleotide sequence ID" value="XM_022768133.1"/>
</dbReference>
<dbReference type="GO" id="GO:0033038">
    <property type="term" value="F:bitter taste receptor activity"/>
    <property type="evidence" value="ECO:0007669"/>
    <property type="project" value="InterPro"/>
</dbReference>
<keyword evidence="3 12" id="KW-0919">Taste</keyword>
<keyword evidence="15" id="KW-1185">Reference proteome</keyword>
<evidence type="ECO:0000256" key="3">
    <source>
        <dbReference type="ARBA" id="ARBA00022480"/>
    </source>
</evidence>
<feature type="transmembrane region" description="Helical" evidence="13">
    <location>
        <begin position="234"/>
        <end position="258"/>
    </location>
</feature>
<dbReference type="Ensembl" id="ENSSDUT00000019325.1">
    <property type="protein sequence ID" value="ENSSDUP00000018985.1"/>
    <property type="gene ID" value="ENSSDUG00000013859.1"/>
</dbReference>
<evidence type="ECO:0000313" key="15">
    <source>
        <dbReference type="Proteomes" id="UP000261420"/>
    </source>
</evidence>
<keyword evidence="9 12" id="KW-0675">Receptor</keyword>
<evidence type="ECO:0000256" key="5">
    <source>
        <dbReference type="ARBA" id="ARBA00022692"/>
    </source>
</evidence>
<keyword evidence="8 12" id="KW-0472">Membrane</keyword>
<evidence type="ECO:0000256" key="10">
    <source>
        <dbReference type="ARBA" id="ARBA00023224"/>
    </source>
</evidence>
<dbReference type="PANTHER" id="PTHR11394">
    <property type="entry name" value="TASTE RECEPTOR TYPE 2"/>
    <property type="match status" value="1"/>
</dbReference>
<organism evidence="14 15">
    <name type="scientific">Seriola dumerili</name>
    <name type="common">Greater amberjack</name>
    <name type="synonym">Caranx dumerili</name>
    <dbReference type="NCBI Taxonomy" id="41447"/>
    <lineage>
        <taxon>Eukaryota</taxon>
        <taxon>Metazoa</taxon>
        <taxon>Chordata</taxon>
        <taxon>Craniata</taxon>
        <taxon>Vertebrata</taxon>
        <taxon>Euteleostomi</taxon>
        <taxon>Actinopterygii</taxon>
        <taxon>Neopterygii</taxon>
        <taxon>Teleostei</taxon>
        <taxon>Neoteleostei</taxon>
        <taxon>Acanthomorphata</taxon>
        <taxon>Carangaria</taxon>
        <taxon>Carangiformes</taxon>
        <taxon>Carangidae</taxon>
        <taxon>Seriola</taxon>
    </lineage>
</organism>
<keyword evidence="6 13" id="KW-1133">Transmembrane helix</keyword>
<keyword evidence="7 12" id="KW-0297">G-protein coupled receptor</keyword>
<evidence type="ECO:0000256" key="8">
    <source>
        <dbReference type="ARBA" id="ARBA00023136"/>
    </source>
</evidence>
<dbReference type="STRING" id="41447.ENSSDUP00000018985"/>
<dbReference type="Proteomes" id="UP000261420">
    <property type="component" value="Unplaced"/>
</dbReference>
<evidence type="ECO:0000256" key="13">
    <source>
        <dbReference type="SAM" id="Phobius"/>
    </source>
</evidence>
<dbReference type="GO" id="GO:0004930">
    <property type="term" value="F:G protein-coupled receptor activity"/>
    <property type="evidence" value="ECO:0007669"/>
    <property type="project" value="UniProtKB-KW"/>
</dbReference>
<protein>
    <recommendedName>
        <fullName evidence="12">Taste receptor type 2</fullName>
    </recommendedName>
</protein>
<evidence type="ECO:0000256" key="6">
    <source>
        <dbReference type="ARBA" id="ARBA00022989"/>
    </source>
</evidence>
<comment type="subcellular location">
    <subcellularLocation>
        <location evidence="1 12">Membrane</location>
        <topology evidence="1 12">Multi-pass membrane protein</topology>
    </subcellularLocation>
</comment>
<evidence type="ECO:0000256" key="7">
    <source>
        <dbReference type="ARBA" id="ARBA00023040"/>
    </source>
</evidence>
<dbReference type="GeneID" id="111238563"/>
<feature type="transmembrane region" description="Helical" evidence="13">
    <location>
        <begin position="44"/>
        <end position="72"/>
    </location>
</feature>
<dbReference type="InterPro" id="IPR007960">
    <property type="entry name" value="TAS2R"/>
</dbReference>
<dbReference type="PANTHER" id="PTHR11394:SF47">
    <property type="entry name" value="TASTE RECEPTOR TYPE 2 MEMBER 40"/>
    <property type="match status" value="1"/>
</dbReference>
<dbReference type="OMA" id="WMFVNHA"/>
<evidence type="ECO:0000313" key="14">
    <source>
        <dbReference type="Ensembl" id="ENSSDUP00000018985.1"/>
    </source>
</evidence>
<keyword evidence="10 12" id="KW-0807">Transducer</keyword>
<accession>A0A3B4UMQ3</accession>
<evidence type="ECO:0000256" key="9">
    <source>
        <dbReference type="ARBA" id="ARBA00023170"/>
    </source>
</evidence>
<name>A0A3B4UMQ3_SERDU</name>
<feature type="transmembrane region" description="Helical" evidence="13">
    <location>
        <begin position="12"/>
        <end position="32"/>
    </location>
</feature>
<evidence type="ECO:0000256" key="12">
    <source>
        <dbReference type="RuleBase" id="RU004424"/>
    </source>
</evidence>
<feature type="transmembrane region" description="Helical" evidence="13">
    <location>
        <begin position="129"/>
        <end position="151"/>
    </location>
</feature>
<feature type="transmembrane region" description="Helical" evidence="13">
    <location>
        <begin position="78"/>
        <end position="108"/>
    </location>
</feature>
<evidence type="ECO:0000256" key="11">
    <source>
        <dbReference type="RuleBase" id="RU004423"/>
    </source>
</evidence>
<evidence type="ECO:0000256" key="4">
    <source>
        <dbReference type="ARBA" id="ARBA00022606"/>
    </source>
</evidence>
<dbReference type="SUPFAM" id="SSF81321">
    <property type="entry name" value="Family A G protein-coupled receptor-like"/>
    <property type="match status" value="1"/>
</dbReference>
<reference evidence="14" key="2">
    <citation type="submission" date="2025-09" db="UniProtKB">
        <authorList>
            <consortium name="Ensembl"/>
        </authorList>
    </citation>
    <scope>IDENTIFICATION</scope>
</reference>
<feature type="transmembrane region" description="Helical" evidence="13">
    <location>
        <begin position="184"/>
        <end position="213"/>
    </location>
</feature>
<dbReference type="GeneTree" id="ENSGT01150000286961"/>
<evidence type="ECO:0000256" key="1">
    <source>
        <dbReference type="ARBA" id="ARBA00004141"/>
    </source>
</evidence>
<dbReference type="Gene3D" id="1.20.1070.10">
    <property type="entry name" value="Rhodopsin 7-helix transmembrane proteins"/>
    <property type="match status" value="1"/>
</dbReference>
<feature type="transmembrane region" description="Helical" evidence="13">
    <location>
        <begin position="270"/>
        <end position="288"/>
    </location>
</feature>
<evidence type="ECO:0000256" key="2">
    <source>
        <dbReference type="ARBA" id="ARBA00007376"/>
    </source>
</evidence>
<keyword evidence="4 12" id="KW-0716">Sensory transduction</keyword>
<proteinExistence type="inferred from homology"/>
<sequence length="324" mass="36114">MFGSADLKLCGTALLLVLGSLANIFNLVVMLVQQWRSGCVKTVAVIICFISLGNVLLQISTFVLVASVWAVVLCWPDLPFFFCVVLFVWFSSSSVSFWSVAWLSVFYCMRVLSFSSVIFRVLKENISTILNVFLGLTLLTSCVMFTPFFYLKSQNKTLVPKNMTERASCVIRKPLLPAWVDVNVYVVIFICYLALMPLMIMLPTSLRLVVYLCKHTLSMQNQQSGSHAAESYLLVCRLTVALVWVYLTTLLTISLYYFHAIFASGLSADMLFLGLSFYCTASAILLTCSNKNLREKLRVLICSGTNTNTLARSAEDKDGVTATV</sequence>
<dbReference type="Pfam" id="PF05296">
    <property type="entry name" value="TAS2R"/>
    <property type="match status" value="1"/>
</dbReference>
<dbReference type="KEGG" id="sdu:111238563"/>
<dbReference type="AlphaFoldDB" id="A0A3B4UMQ3"/>
<dbReference type="GO" id="GO:0016020">
    <property type="term" value="C:membrane"/>
    <property type="evidence" value="ECO:0007669"/>
    <property type="project" value="UniProtKB-SubCell"/>
</dbReference>
<comment type="similarity">
    <text evidence="2 11">Belongs to the G-protein coupled receptor T2R family.</text>
</comment>
<reference evidence="14" key="1">
    <citation type="submission" date="2025-08" db="UniProtKB">
        <authorList>
            <consortium name="Ensembl"/>
        </authorList>
    </citation>
    <scope>IDENTIFICATION</scope>
</reference>
<keyword evidence="5 12" id="KW-0812">Transmembrane</keyword>